<dbReference type="InterPro" id="IPR044294">
    <property type="entry name" value="Lipase-like"/>
</dbReference>
<keyword evidence="6" id="KW-1185">Reference proteome</keyword>
<evidence type="ECO:0000313" key="6">
    <source>
        <dbReference type="Proteomes" id="UP001429100"/>
    </source>
</evidence>
<accession>A0A0S4TC57</accession>
<dbReference type="EMBL" id="LN877949">
    <property type="protein sequence ID" value="CUV04818.1"/>
    <property type="molecule type" value="Genomic_DNA"/>
</dbReference>
<sequence>MSLFATVSFALSFGKFRNIDLLQSGFYRLRSRLYFLNDGVAYNAIPRNIIYSKQQKLDLKWEGILEDGSVLSRPFQINYVDDVADLNETIIFTSDVKLHVPSTKPFSSFFSDSSQTDSNEIFRSTFANSQVSIAPFFLEVDLFYSENLEQILPPDSGSMSEESNSEDSEHYQPSDEKFSSLCYNVYRINNVANGIVEYLPIIFDEFHFCNTSCLILSQITRIFASFDSHYSENKTQYIPRFSSTKPLPVIPSFLLSTSKNEENSELSDKDLSKNCNRTFKCDENKNSHSINVRSKVQVGSFTIRGMLIQKMAQTFVKSSKKSTEEDNDKTSDDLKLNENLEVSTKETNELLNLANNKELNDIQDTSEICDDVKGNAEKNQNTNQNAIIGIDEVFPSIVTRDPMFIESSKFRLELISSLTNIYLQLAANMHYITKKCCSSQRAKLMGSFLVIPSLELPGGSKLNVEPLINLSESNYEENGASIPFCVVREKIDQIDEHKISRISSEIQLKEANEFKHSLTIASDGSSIGILPEQRLSDSALCLVKLPTTIWALTPLNWQLNYIRGITPPIFRRSPTSHIVTSDPLISHEPILPFQNVIEAPFGIAQYSRKINLELEKISFQIFETWNRLVSILPFVLHKLEQTCKMEHIRKTMFLWNETIFFENLSINELYSPSLKPEPSTKFPEFLGNRSFPITPPVVLSVNSSPPYNNLPNNGELNKKNSGFFSIFPILTGGVGLSSQNSTAFVLKPIDYYSRVADLLRNDIVFKSIPTPNAIEEVCLPPLHEIASNSDNQSNTKNDIFDENMLNNISTEHLKSSKYNEWLPILFIQRYTKPSTLINCYKHPISPISTNSEINNLIVDHSKAIINNGVGTITHCGQLCRLGINNDPAINARNIVNRKIEQESNKTFSSRCFDYDQNVEKETNHDNETPKIPMIKTETPFLESSKELTKDLHIMIFVHGLQGSAFDMRNVRNIISLYYPDVLCLLSTCNEDYTDGPIEEMGKRLSDEVIAAVSPFSKSLKKLSFVGHSLGGIIIRAALPHLHMFSSQFYLYWSLSTPHLGCISNNSKLINAGVWIMKKWSSSQCISQLALSDAPNYEETFIYKLATEQSELFSKFKHIVFCSSHQDMYAPYDSARAEYSPDGPSVYKVMVESLLKNVDPSRIVKVDVDFHLPQKNLDTFIGRAAHIQVIENQFFVKILVSRFPEWFIV</sequence>
<evidence type="ECO:0000256" key="1">
    <source>
        <dbReference type="ARBA" id="ARBA00007949"/>
    </source>
</evidence>
<name>A0A0S4TC57_CRYHO</name>
<dbReference type="SUPFAM" id="SSF53474">
    <property type="entry name" value="alpha/beta-Hydrolases"/>
    <property type="match status" value="1"/>
</dbReference>
<feature type="domain" description="DUF676" evidence="3">
    <location>
        <begin position="949"/>
        <end position="1133"/>
    </location>
</feature>
<dbReference type="InterPro" id="IPR007751">
    <property type="entry name" value="DUF676_lipase-like"/>
</dbReference>
<dbReference type="PANTHER" id="PTHR12482:SF5">
    <property type="entry name" value="DUF676 DOMAIN-CONTAINING PROTEIN"/>
    <property type="match status" value="1"/>
</dbReference>
<organism evidence="4">
    <name type="scientific">Cryptosporidium hominis</name>
    <dbReference type="NCBI Taxonomy" id="237895"/>
    <lineage>
        <taxon>Eukaryota</taxon>
        <taxon>Sar</taxon>
        <taxon>Alveolata</taxon>
        <taxon>Apicomplexa</taxon>
        <taxon>Conoidasida</taxon>
        <taxon>Coccidia</taxon>
        <taxon>Eucoccidiorida</taxon>
        <taxon>Eimeriorina</taxon>
        <taxon>Cryptosporidiidae</taxon>
        <taxon>Cryptosporidium</taxon>
    </lineage>
</organism>
<dbReference type="Proteomes" id="UP000199752">
    <property type="component" value="Chromosome 3"/>
</dbReference>
<dbReference type="VEuPathDB" id="CryptoDB:GY17_00003899"/>
<dbReference type="InterPro" id="IPR022122">
    <property type="entry name" value="DUF3657"/>
</dbReference>
<dbReference type="VEuPathDB" id="CryptoDB:Chro.30014"/>
<dbReference type="InterPro" id="IPR029058">
    <property type="entry name" value="AB_hydrolase_fold"/>
</dbReference>
<dbReference type="Proteomes" id="UP001429100">
    <property type="component" value="Unassembled WGS sequence"/>
</dbReference>
<protein>
    <submittedName>
        <fullName evidence="5">Serine esterase</fullName>
    </submittedName>
</protein>
<reference evidence="5 6" key="1">
    <citation type="submission" date="2014-11" db="EMBL/GenBank/DDBJ databases">
        <title>Comparative genomic analysis of Cryptosporidium hominis reveals occurrence of genetic recombination in virulent subtypes.</title>
        <authorList>
            <person name="Guo Y."/>
            <person name="Tang K."/>
            <person name="Frace M."/>
            <person name="Li N."/>
            <person name="Roellig D.M."/>
            <person name="Sammons S."/>
            <person name="Knipe K."/>
            <person name="Rowe L."/>
            <person name="Feng Y."/>
            <person name="Xiao L."/>
        </authorList>
    </citation>
    <scope>NUCLEOTIDE SEQUENCE [LARGE SCALE GENOMIC DNA]</scope>
    <source>
        <strain evidence="5">30976</strain>
    </source>
</reference>
<dbReference type="Pfam" id="PF05057">
    <property type="entry name" value="DUF676"/>
    <property type="match status" value="1"/>
</dbReference>
<evidence type="ECO:0000256" key="2">
    <source>
        <dbReference type="SAM" id="MobiDB-lite"/>
    </source>
</evidence>
<dbReference type="PANTHER" id="PTHR12482">
    <property type="entry name" value="LIPASE ROG1-RELATED-RELATED"/>
    <property type="match status" value="1"/>
</dbReference>
<feature type="region of interest" description="Disordered" evidence="2">
    <location>
        <begin position="154"/>
        <end position="173"/>
    </location>
</feature>
<dbReference type="EMBL" id="JTAI01000024">
    <property type="protein sequence ID" value="PPS92485.1"/>
    <property type="molecule type" value="Genomic_DNA"/>
</dbReference>
<gene>
    <name evidence="4" type="ORF">CHUDEA3_50</name>
    <name evidence="5" type="ORF">GY17_00003899</name>
</gene>
<reference evidence="4" key="2">
    <citation type="submission" date="2015-08" db="EMBL/GenBank/DDBJ databases">
        <authorList>
            <person name="Babu N.S."/>
            <person name="Beckwith C.J."/>
            <person name="Beseler K.G."/>
            <person name="Brison A."/>
            <person name="Carone J.V."/>
            <person name="Caskin T.P."/>
            <person name="Diamond M."/>
            <person name="Durham M.E."/>
            <person name="Foxe J.M."/>
            <person name="Go M."/>
            <person name="Henderson B.A."/>
            <person name="Jones I.B."/>
            <person name="McGettigan J.A."/>
            <person name="Micheletti S.J."/>
            <person name="Nasrallah M.E."/>
            <person name="Ortiz D."/>
            <person name="Piller C.R."/>
            <person name="Privatt S.R."/>
            <person name="Schneider S.L."/>
            <person name="Sharp S."/>
            <person name="Smith T.C."/>
            <person name="Stanton J.D."/>
            <person name="Ullery H.E."/>
            <person name="Wilson R.J."/>
            <person name="Serrano M.G."/>
            <person name="Buck G."/>
            <person name="Lee V."/>
            <person name="Wang Y."/>
            <person name="Carvalho R."/>
            <person name="Voegtly L."/>
            <person name="Shi R."/>
            <person name="Duckworth R."/>
            <person name="Johnson A."/>
            <person name="Loviza R."/>
            <person name="Walstead R."/>
            <person name="Shah Z."/>
            <person name="Kiflezghi M."/>
            <person name="Wade K."/>
            <person name="Ball S.L."/>
            <person name="Bradley K.W."/>
            <person name="Asai D.J."/>
            <person name="Bowman C.A."/>
            <person name="Russell D.A."/>
            <person name="Pope W.H."/>
            <person name="Jacobs-Sera D."/>
            <person name="Hendrix R.W."/>
            <person name="Hatfull G.F."/>
        </authorList>
    </citation>
    <scope>NUCLEOTIDE SEQUENCE [LARGE SCALE GENOMIC DNA]</scope>
</reference>
<dbReference type="VEuPathDB" id="CryptoDB:ChTU502y2012_384g0340"/>
<evidence type="ECO:0000313" key="4">
    <source>
        <dbReference type="EMBL" id="CUV04818.1"/>
    </source>
</evidence>
<reference evidence="5 6" key="3">
    <citation type="submission" date="2017-10" db="EMBL/GenBank/DDBJ databases">
        <title>Consistent, comparative and evidence-based genome annotation and re-annotation for the closely-related species, Cryptosporidium parvum, C. hominis and C. tyzzeri.</title>
        <authorList>
            <person name="Baptista R.P."/>
            <person name="Li Y."/>
            <person name="Sateriale A."/>
            <person name="Striepen B."/>
            <person name="Kissinger J.C."/>
        </authorList>
    </citation>
    <scope>NUCLEOTIDE SEQUENCE [LARGE SCALE GENOMIC DNA]</scope>
    <source>
        <strain evidence="5">30976</strain>
    </source>
</reference>
<dbReference type="Gene3D" id="3.40.50.1820">
    <property type="entry name" value="alpha/beta hydrolase"/>
    <property type="match status" value="1"/>
</dbReference>
<proteinExistence type="inferred from homology"/>
<evidence type="ECO:0000259" key="3">
    <source>
        <dbReference type="Pfam" id="PF05057"/>
    </source>
</evidence>
<dbReference type="VEuPathDB" id="CryptoDB:CHUDEA3_50"/>
<dbReference type="AlphaFoldDB" id="A0A0S4TC57"/>
<dbReference type="Pfam" id="PF12394">
    <property type="entry name" value="DUF3657"/>
    <property type="match status" value="1"/>
</dbReference>
<evidence type="ECO:0000313" key="5">
    <source>
        <dbReference type="EMBL" id="PPS92485.1"/>
    </source>
</evidence>
<comment type="similarity">
    <text evidence="1">Belongs to the FAM135 family.</text>
</comment>